<feature type="domain" description="DUF7730" evidence="1">
    <location>
        <begin position="11"/>
        <end position="141"/>
    </location>
</feature>
<evidence type="ECO:0000259" key="1">
    <source>
        <dbReference type="Pfam" id="PF24864"/>
    </source>
</evidence>
<accession>A0ABR1WGH5</accession>
<protein>
    <recommendedName>
        <fullName evidence="1">DUF7730 domain-containing protein</fullName>
    </recommendedName>
</protein>
<dbReference type="InterPro" id="IPR038883">
    <property type="entry name" value="AN11006-like"/>
</dbReference>
<evidence type="ECO:0000313" key="3">
    <source>
        <dbReference type="Proteomes" id="UP001446871"/>
    </source>
</evidence>
<dbReference type="PANTHER" id="PTHR42085:SF2">
    <property type="entry name" value="F-BOX DOMAIN-CONTAINING PROTEIN"/>
    <property type="match status" value="1"/>
</dbReference>
<name>A0ABR1WGH5_9PEZI</name>
<keyword evidence="3" id="KW-1185">Reference proteome</keyword>
<comment type="caution">
    <text evidence="2">The sequence shown here is derived from an EMBL/GenBank/DDBJ whole genome shotgun (WGS) entry which is preliminary data.</text>
</comment>
<dbReference type="Proteomes" id="UP001446871">
    <property type="component" value="Unassembled WGS sequence"/>
</dbReference>
<dbReference type="InterPro" id="IPR056632">
    <property type="entry name" value="DUF7730"/>
</dbReference>
<reference evidence="2 3" key="1">
    <citation type="submission" date="2023-01" db="EMBL/GenBank/DDBJ databases">
        <title>Analysis of 21 Apiospora genomes using comparative genomics revels a genus with tremendous synthesis potential of carbohydrate active enzymes and secondary metabolites.</title>
        <authorList>
            <person name="Sorensen T."/>
        </authorList>
    </citation>
    <scope>NUCLEOTIDE SEQUENCE [LARGE SCALE GENOMIC DNA]</scope>
    <source>
        <strain evidence="2 3">CBS 83171</strain>
    </source>
</reference>
<gene>
    <name evidence="2" type="ORF">PG996_001382</name>
</gene>
<dbReference type="EMBL" id="JAQQWM010000001">
    <property type="protein sequence ID" value="KAK8082601.1"/>
    <property type="molecule type" value="Genomic_DNA"/>
</dbReference>
<evidence type="ECO:0000313" key="2">
    <source>
        <dbReference type="EMBL" id="KAK8082601.1"/>
    </source>
</evidence>
<sequence length="255" mass="29454">MAEANTSLGWFDLPPEIRNKIYLELLSRPQTEADGFYHFPIGSFEVDWPEVDLTEQTSREEDSSDEDLPEEKEPLSVAILRTSKRVYNEAVGYLYSENTLYLSGPLYLAEAILPTFGTDKLRFLRYASFAWPEWEEYYYSDSDSDPDGLSSDSFGAVGLLVQHCPDLREIEFEDAGLRGAYLPGGVDQLLDAFHLFNSYLHYLQAVSPLEKISVRVNPSDRWRRQFDDLWDDEHRVYNAMSDAGWVLVGRDYSRW</sequence>
<dbReference type="PANTHER" id="PTHR42085">
    <property type="entry name" value="F-BOX DOMAIN-CONTAINING PROTEIN"/>
    <property type="match status" value="1"/>
</dbReference>
<proteinExistence type="predicted"/>
<dbReference type="Pfam" id="PF24864">
    <property type="entry name" value="DUF7730"/>
    <property type="match status" value="1"/>
</dbReference>
<organism evidence="2 3">
    <name type="scientific">Apiospora saccharicola</name>
    <dbReference type="NCBI Taxonomy" id="335842"/>
    <lineage>
        <taxon>Eukaryota</taxon>
        <taxon>Fungi</taxon>
        <taxon>Dikarya</taxon>
        <taxon>Ascomycota</taxon>
        <taxon>Pezizomycotina</taxon>
        <taxon>Sordariomycetes</taxon>
        <taxon>Xylariomycetidae</taxon>
        <taxon>Amphisphaeriales</taxon>
        <taxon>Apiosporaceae</taxon>
        <taxon>Apiospora</taxon>
    </lineage>
</organism>